<gene>
    <name evidence="2" type="ORF">MAR_000422</name>
</gene>
<name>A0ABY7FB49_MYAAR</name>
<organism evidence="2 3">
    <name type="scientific">Mya arenaria</name>
    <name type="common">Soft-shell clam</name>
    <dbReference type="NCBI Taxonomy" id="6604"/>
    <lineage>
        <taxon>Eukaryota</taxon>
        <taxon>Metazoa</taxon>
        <taxon>Spiralia</taxon>
        <taxon>Lophotrochozoa</taxon>
        <taxon>Mollusca</taxon>
        <taxon>Bivalvia</taxon>
        <taxon>Autobranchia</taxon>
        <taxon>Heteroconchia</taxon>
        <taxon>Euheterodonta</taxon>
        <taxon>Imparidentia</taxon>
        <taxon>Neoheterodontei</taxon>
        <taxon>Myida</taxon>
        <taxon>Myoidea</taxon>
        <taxon>Myidae</taxon>
        <taxon>Mya</taxon>
    </lineage>
</organism>
<keyword evidence="3" id="KW-1185">Reference proteome</keyword>
<evidence type="ECO:0000256" key="1">
    <source>
        <dbReference type="SAM" id="MobiDB-lite"/>
    </source>
</evidence>
<evidence type="ECO:0000313" key="2">
    <source>
        <dbReference type="EMBL" id="WAR18584.1"/>
    </source>
</evidence>
<dbReference type="EMBL" id="CP111022">
    <property type="protein sequence ID" value="WAR18584.1"/>
    <property type="molecule type" value="Genomic_DNA"/>
</dbReference>
<evidence type="ECO:0000313" key="3">
    <source>
        <dbReference type="Proteomes" id="UP001164746"/>
    </source>
</evidence>
<protein>
    <submittedName>
        <fullName evidence="2">Uncharacterized protein</fullName>
    </submittedName>
</protein>
<sequence length="111" mass="11847">MSEIGDIDISPILEKGSHHFHAPTGSCPHQGRLPKRLAQRTILSLFSVEENTGGLYISTKHSNGDARTGEASDAVRVYVPEPPWGERGAEQLQGEGSAGGERGVALRNDDA</sequence>
<proteinExistence type="predicted"/>
<dbReference type="Proteomes" id="UP001164746">
    <property type="component" value="Chromosome 11"/>
</dbReference>
<feature type="region of interest" description="Disordered" evidence="1">
    <location>
        <begin position="81"/>
        <end position="111"/>
    </location>
</feature>
<reference evidence="2" key="1">
    <citation type="submission" date="2022-11" db="EMBL/GenBank/DDBJ databases">
        <title>Centuries of genome instability and evolution in soft-shell clam transmissible cancer (bioRxiv).</title>
        <authorList>
            <person name="Hart S.F.M."/>
            <person name="Yonemitsu M.A."/>
            <person name="Giersch R.M."/>
            <person name="Beal B.F."/>
            <person name="Arriagada G."/>
            <person name="Davis B.W."/>
            <person name="Ostrander E.A."/>
            <person name="Goff S.P."/>
            <person name="Metzger M.J."/>
        </authorList>
    </citation>
    <scope>NUCLEOTIDE SEQUENCE</scope>
    <source>
        <strain evidence="2">MELC-2E11</strain>
        <tissue evidence="2">Siphon/mantle</tissue>
    </source>
</reference>
<accession>A0ABY7FB49</accession>